<evidence type="ECO:0000313" key="10">
    <source>
        <dbReference type="Proteomes" id="UP000012174"/>
    </source>
</evidence>
<dbReference type="GO" id="GO:0007052">
    <property type="term" value="P:mitotic spindle organization"/>
    <property type="evidence" value="ECO:0007669"/>
    <property type="project" value="TreeGrafter"/>
</dbReference>
<keyword evidence="10" id="KW-1185">Reference proteome</keyword>
<reference evidence="10" key="1">
    <citation type="journal article" date="2013" name="Genome Announc.">
        <title>Draft genome sequence of the grapevine dieback fungus Eutypa lata UCR-EL1.</title>
        <authorList>
            <person name="Blanco-Ulate B."/>
            <person name="Rolshausen P.E."/>
            <person name="Cantu D."/>
        </authorList>
    </citation>
    <scope>NUCLEOTIDE SEQUENCE [LARGE SCALE GENOMIC DNA]</scope>
    <source>
        <strain evidence="10">UCR-EL1</strain>
    </source>
</reference>
<dbReference type="GO" id="GO:0051382">
    <property type="term" value="P:kinetochore assembly"/>
    <property type="evidence" value="ECO:0007669"/>
    <property type="project" value="InterPro"/>
</dbReference>
<dbReference type="PANTHER" id="PTHR48122:SF1">
    <property type="entry name" value="CENTROMERE PROTEIN H"/>
    <property type="match status" value="1"/>
</dbReference>
<dbReference type="STRING" id="1287681.M7T7G4"/>
<dbReference type="PANTHER" id="PTHR48122">
    <property type="entry name" value="CENTROMERE PROTEIN H"/>
    <property type="match status" value="1"/>
</dbReference>
<organism evidence="9 10">
    <name type="scientific">Eutypa lata (strain UCR-EL1)</name>
    <name type="common">Grapevine dieback disease fungus</name>
    <name type="synonym">Eutypa armeniacae</name>
    <dbReference type="NCBI Taxonomy" id="1287681"/>
    <lineage>
        <taxon>Eukaryota</taxon>
        <taxon>Fungi</taxon>
        <taxon>Dikarya</taxon>
        <taxon>Ascomycota</taxon>
        <taxon>Pezizomycotina</taxon>
        <taxon>Sordariomycetes</taxon>
        <taxon>Xylariomycetidae</taxon>
        <taxon>Xylariales</taxon>
        <taxon>Diatrypaceae</taxon>
        <taxon>Eutypa</taxon>
    </lineage>
</organism>
<proteinExistence type="inferred from homology"/>
<gene>
    <name evidence="9" type="ORF">UCREL1_7265</name>
</gene>
<dbReference type="InterPro" id="IPR040034">
    <property type="entry name" value="CENP-H"/>
</dbReference>
<keyword evidence="4" id="KW-0995">Kinetochore</keyword>
<comment type="similarity">
    <text evidence="7">Belongs to the CENP-H/MCM16 family.</text>
</comment>
<dbReference type="Proteomes" id="UP000012174">
    <property type="component" value="Unassembled WGS sequence"/>
</dbReference>
<evidence type="ECO:0000256" key="5">
    <source>
        <dbReference type="ARBA" id="ARBA00023242"/>
    </source>
</evidence>
<evidence type="ECO:0000313" key="9">
    <source>
        <dbReference type="EMBL" id="EMR65751.1"/>
    </source>
</evidence>
<evidence type="ECO:0000259" key="8">
    <source>
        <dbReference type="Pfam" id="PF05837"/>
    </source>
</evidence>
<dbReference type="AlphaFoldDB" id="M7T7G4"/>
<protein>
    <recommendedName>
        <fullName evidence="8">Centromere protein H C-terminal domain-containing protein</fullName>
    </recommendedName>
</protein>
<keyword evidence="5" id="KW-0539">Nucleus</keyword>
<dbReference type="eggNOG" id="ENOG502S9QV">
    <property type="taxonomic scope" value="Eukaryota"/>
</dbReference>
<dbReference type="HOGENOM" id="CLU_078299_1_1_1"/>
<keyword evidence="3" id="KW-0158">Chromosome</keyword>
<evidence type="ECO:0000256" key="4">
    <source>
        <dbReference type="ARBA" id="ARBA00022838"/>
    </source>
</evidence>
<evidence type="ECO:0000256" key="6">
    <source>
        <dbReference type="ARBA" id="ARBA00023328"/>
    </source>
</evidence>
<dbReference type="Pfam" id="PF05837">
    <property type="entry name" value="CENP-H"/>
    <property type="match status" value="1"/>
</dbReference>
<keyword evidence="6" id="KW-0137">Centromere</keyword>
<evidence type="ECO:0000256" key="2">
    <source>
        <dbReference type="ARBA" id="ARBA00004629"/>
    </source>
</evidence>
<comment type="subcellular location">
    <subcellularLocation>
        <location evidence="2">Chromosome</location>
        <location evidence="2">Centromere</location>
        <location evidence="2">Kinetochore</location>
    </subcellularLocation>
    <subcellularLocation>
        <location evidence="1">Nucleus</location>
    </subcellularLocation>
</comment>
<dbReference type="GO" id="GO:0005634">
    <property type="term" value="C:nucleus"/>
    <property type="evidence" value="ECO:0007669"/>
    <property type="project" value="UniProtKB-SubCell"/>
</dbReference>
<dbReference type="InterPro" id="IPR008426">
    <property type="entry name" value="CENP-H_C"/>
</dbReference>
<dbReference type="KEGG" id="ela:UCREL1_7265"/>
<sequence length="147" mass="15760">MQAVHSGTNASPIERDLLPALEQRDAASVTLAKQSAEVRGLLDALTEVEGQSARVARENSSLAAEVLLLAEQSNRGRSRAELESAVTDSDLVAEMAELEAQVRASRKKWRVVKGTASAIVAGSGVDWARDPELRDIVLDDAEEEDPV</sequence>
<dbReference type="GO" id="GO:0007059">
    <property type="term" value="P:chromosome segregation"/>
    <property type="evidence" value="ECO:0007669"/>
    <property type="project" value="TreeGrafter"/>
</dbReference>
<dbReference type="OrthoDB" id="2274804at2759"/>
<evidence type="ECO:0000256" key="3">
    <source>
        <dbReference type="ARBA" id="ARBA00022454"/>
    </source>
</evidence>
<name>M7T7G4_EUTLA</name>
<dbReference type="OMA" id="WRVMKGV"/>
<dbReference type="EMBL" id="KB706795">
    <property type="protein sequence ID" value="EMR65751.1"/>
    <property type="molecule type" value="Genomic_DNA"/>
</dbReference>
<dbReference type="GO" id="GO:0043515">
    <property type="term" value="F:kinetochore binding"/>
    <property type="evidence" value="ECO:0007669"/>
    <property type="project" value="TreeGrafter"/>
</dbReference>
<feature type="domain" description="Centromere protein H C-terminal" evidence="8">
    <location>
        <begin position="2"/>
        <end position="140"/>
    </location>
</feature>
<evidence type="ECO:0000256" key="1">
    <source>
        <dbReference type="ARBA" id="ARBA00004123"/>
    </source>
</evidence>
<evidence type="ECO:0000256" key="7">
    <source>
        <dbReference type="ARBA" id="ARBA00025735"/>
    </source>
</evidence>
<accession>M7T7G4</accession>
<dbReference type="GO" id="GO:0000776">
    <property type="term" value="C:kinetochore"/>
    <property type="evidence" value="ECO:0007669"/>
    <property type="project" value="UniProtKB-KW"/>
</dbReference>